<dbReference type="AlphaFoldDB" id="A0AAE3CZU1"/>
<name>A0AAE3CZU1_9HYPH</name>
<comment type="caution">
    <text evidence="1">The sequence shown here is derived from an EMBL/GenBank/DDBJ whole genome shotgun (WGS) entry which is preliminary data.</text>
</comment>
<dbReference type="EMBL" id="JAICBX010000001">
    <property type="protein sequence ID" value="MBW8636098.1"/>
    <property type="molecule type" value="Genomic_DNA"/>
</dbReference>
<accession>A0AAE3CZU1</accession>
<reference evidence="1" key="1">
    <citation type="submission" date="2021-08" db="EMBL/GenBank/DDBJ databases">
        <title>Hoeflea bacterium WL0058 sp. nov., isolated from the sediment.</title>
        <authorList>
            <person name="Wang L."/>
            <person name="Zhang D."/>
        </authorList>
    </citation>
    <scope>NUCLEOTIDE SEQUENCE</scope>
    <source>
        <strain evidence="1">WL0058</strain>
    </source>
</reference>
<sequence>MSNGRNKYQSRENRAVVDELLMKQWDPIGVGEDPDAAGEYTNYADRANVMLMDEDADVDEIARYLDWIATVYIGLPGFPKKRVLTLLSCWSVSNLHSIRTEAPRRHRRPKIQSTGR</sequence>
<evidence type="ECO:0000313" key="2">
    <source>
        <dbReference type="Proteomes" id="UP001196509"/>
    </source>
</evidence>
<gene>
    <name evidence="1" type="ORF">K1W69_02780</name>
</gene>
<keyword evidence="2" id="KW-1185">Reference proteome</keyword>
<dbReference type="Proteomes" id="UP001196509">
    <property type="component" value="Unassembled WGS sequence"/>
</dbReference>
<evidence type="ECO:0000313" key="1">
    <source>
        <dbReference type="EMBL" id="MBW8636098.1"/>
    </source>
</evidence>
<dbReference type="RefSeq" id="WP_220226805.1">
    <property type="nucleotide sequence ID" value="NZ_JAICBX010000001.1"/>
</dbReference>
<proteinExistence type="predicted"/>
<organism evidence="1 2">
    <name type="scientific">Flavimaribacter sediminis</name>
    <dbReference type="NCBI Taxonomy" id="2865987"/>
    <lineage>
        <taxon>Bacteria</taxon>
        <taxon>Pseudomonadati</taxon>
        <taxon>Pseudomonadota</taxon>
        <taxon>Alphaproteobacteria</taxon>
        <taxon>Hyphomicrobiales</taxon>
        <taxon>Rhizobiaceae</taxon>
        <taxon>Flavimaribacter</taxon>
    </lineage>
</organism>
<protein>
    <submittedName>
        <fullName evidence="1">Uncharacterized protein</fullName>
    </submittedName>
</protein>